<protein>
    <submittedName>
        <fullName evidence="2">Uncharacterized protein</fullName>
    </submittedName>
</protein>
<feature type="transmembrane region" description="Helical" evidence="1">
    <location>
        <begin position="516"/>
        <end position="540"/>
    </location>
</feature>
<evidence type="ECO:0000313" key="3">
    <source>
        <dbReference type="Proteomes" id="UP000077115"/>
    </source>
</evidence>
<reference evidence="2 3" key="2">
    <citation type="submission" date="2016-05" db="EMBL/GenBank/DDBJ databases">
        <title>Lineage-specific infection strategies underlie the spectrum of fungal disease in amphibians.</title>
        <authorList>
            <person name="Cuomo C.A."/>
            <person name="Farrer R.A."/>
            <person name="James T."/>
            <person name="Longcore J."/>
            <person name="Birren B."/>
        </authorList>
    </citation>
    <scope>NUCLEOTIDE SEQUENCE [LARGE SCALE GENOMIC DNA]</scope>
    <source>
        <strain evidence="2 3">JEL423</strain>
    </source>
</reference>
<evidence type="ECO:0000256" key="1">
    <source>
        <dbReference type="SAM" id="Phobius"/>
    </source>
</evidence>
<keyword evidence="1" id="KW-0812">Transmembrane</keyword>
<proteinExistence type="predicted"/>
<evidence type="ECO:0000313" key="2">
    <source>
        <dbReference type="EMBL" id="OAJ39430.1"/>
    </source>
</evidence>
<gene>
    <name evidence="2" type="ORF">BDEG_23279</name>
</gene>
<dbReference type="EMBL" id="DS022303">
    <property type="protein sequence ID" value="OAJ39430.1"/>
    <property type="molecule type" value="Genomic_DNA"/>
</dbReference>
<dbReference type="OrthoDB" id="2142063at2759"/>
<keyword evidence="1" id="KW-0472">Membrane</keyword>
<dbReference type="AlphaFoldDB" id="A0A177WIV5"/>
<name>A0A177WIV5_BATDL</name>
<accession>A0A177WIV5</accession>
<feature type="transmembrane region" description="Helical" evidence="1">
    <location>
        <begin position="80"/>
        <end position="102"/>
    </location>
</feature>
<sequence>MYSFYILPSYMVNLASTILRWSLGIVFWGVISFFARRCGLIRFSALLQVKPTMALWGLFRVEDAIGWHDSARSRYFTFPLILLLFGLFLVSQVSEVFLLAFVSRGQGFAPSNLTPSLTHSIASIGINLTYYDFGGLAEYLPCNDTTNWWDTDYRLMVASLAGIPKSPVSIPSANIQIKSTNTLQTSFLDVPLQESDISSMANSILTTTELMTSIPLSLNIADPIYTNARIFFPVTDAVGHIVYNRSHVMQQIIWPDEPPLGMYWQAEVQLTLNSGYTLHPQTGMKGYPEMNMTWLDAIFPFATQLPANQSIQVDQGSTNVFAFGDYMCLTGNTAAGDSAGIVIMPRVMDRVLGTTSGLQYIVINSNGTSVAYPHLYLSQSVVLNQVMRCRAYANPTLGSPFRWWLASCTETSTECGTPIFQGTIDPVQLQPVGIMDFQTTVINTRQCDTACLERNTPTISKQPQYTLPSTLNTILVSFYIPYESTVAWVAQSNVLHFESSQCFPGVCTQSGLCSGWLFPLWLLASILGVVVAAALILAWVEDLSRVVLHGFLQTTGAYGYGLHEGKGVFRSDTLCYLHTMHREAFVGVRSWDTLYEQSRFMADPNERMVRGRETVKVSSLGAGRKLAKLKNLHLE</sequence>
<organism evidence="2 3">
    <name type="scientific">Batrachochytrium dendrobatidis (strain JEL423)</name>
    <dbReference type="NCBI Taxonomy" id="403673"/>
    <lineage>
        <taxon>Eukaryota</taxon>
        <taxon>Fungi</taxon>
        <taxon>Fungi incertae sedis</taxon>
        <taxon>Chytridiomycota</taxon>
        <taxon>Chytridiomycota incertae sedis</taxon>
        <taxon>Chytridiomycetes</taxon>
        <taxon>Rhizophydiales</taxon>
        <taxon>Rhizophydiales incertae sedis</taxon>
        <taxon>Batrachochytrium</taxon>
    </lineage>
</organism>
<feature type="transmembrane region" description="Helical" evidence="1">
    <location>
        <begin position="12"/>
        <end position="35"/>
    </location>
</feature>
<dbReference type="VEuPathDB" id="FungiDB:BDEG_23279"/>
<dbReference type="Proteomes" id="UP000077115">
    <property type="component" value="Unassembled WGS sequence"/>
</dbReference>
<keyword evidence="1" id="KW-1133">Transmembrane helix</keyword>
<reference evidence="2 3" key="1">
    <citation type="submission" date="2006-10" db="EMBL/GenBank/DDBJ databases">
        <title>The Genome Sequence of Batrachochytrium dendrobatidis JEL423.</title>
        <authorList>
            <consortium name="The Broad Institute Genome Sequencing Platform"/>
            <person name="Birren B."/>
            <person name="Lander E."/>
            <person name="Galagan J."/>
            <person name="Cuomo C."/>
            <person name="Devon K."/>
            <person name="Jaffe D."/>
            <person name="Butler J."/>
            <person name="Alvarez P."/>
            <person name="Gnerre S."/>
            <person name="Grabherr M."/>
            <person name="Kleber M."/>
            <person name="Mauceli E."/>
            <person name="Brockman W."/>
            <person name="Young S."/>
            <person name="LaButti K."/>
            <person name="Sykes S."/>
            <person name="DeCaprio D."/>
            <person name="Crawford M."/>
            <person name="Koehrsen M."/>
            <person name="Engels R."/>
            <person name="Montgomery P."/>
            <person name="Pearson M."/>
            <person name="Howarth C."/>
            <person name="Larson L."/>
            <person name="White J."/>
            <person name="O'Leary S."/>
            <person name="Kodira C."/>
            <person name="Zeng Q."/>
            <person name="Yandava C."/>
            <person name="Alvarado L."/>
            <person name="Longcore J."/>
            <person name="James T."/>
        </authorList>
    </citation>
    <scope>NUCLEOTIDE SEQUENCE [LARGE SCALE GENOMIC DNA]</scope>
    <source>
        <strain evidence="2 3">JEL423</strain>
    </source>
</reference>